<organism evidence="1 2">
    <name type="scientific">Bambusicola thoracicus</name>
    <name type="common">Chinese bamboo-partridge</name>
    <name type="synonym">Perdix thoracica</name>
    <dbReference type="NCBI Taxonomy" id="9083"/>
    <lineage>
        <taxon>Eukaryota</taxon>
        <taxon>Metazoa</taxon>
        <taxon>Chordata</taxon>
        <taxon>Craniata</taxon>
        <taxon>Vertebrata</taxon>
        <taxon>Euteleostomi</taxon>
        <taxon>Archelosauria</taxon>
        <taxon>Archosauria</taxon>
        <taxon>Dinosauria</taxon>
        <taxon>Saurischia</taxon>
        <taxon>Theropoda</taxon>
        <taxon>Coelurosauria</taxon>
        <taxon>Aves</taxon>
        <taxon>Neognathae</taxon>
        <taxon>Galloanserae</taxon>
        <taxon>Galliformes</taxon>
        <taxon>Phasianidae</taxon>
        <taxon>Perdicinae</taxon>
        <taxon>Bambusicola</taxon>
    </lineage>
</organism>
<dbReference type="EMBL" id="PPHD01018280">
    <property type="protein sequence ID" value="POI28722.1"/>
    <property type="molecule type" value="Genomic_DNA"/>
</dbReference>
<sequence>MPVRKVNWGWACSS</sequence>
<protein>
    <submittedName>
        <fullName evidence="1">Uncharacterized protein</fullName>
    </submittedName>
</protein>
<keyword evidence="2" id="KW-1185">Reference proteome</keyword>
<comment type="caution">
    <text evidence="1">The sequence shown here is derived from an EMBL/GenBank/DDBJ whole genome shotgun (WGS) entry which is preliminary data.</text>
</comment>
<proteinExistence type="predicted"/>
<dbReference type="Proteomes" id="UP000237246">
    <property type="component" value="Unassembled WGS sequence"/>
</dbReference>
<accession>A0A2P4SX67</accession>
<evidence type="ECO:0000313" key="1">
    <source>
        <dbReference type="EMBL" id="POI28722.1"/>
    </source>
</evidence>
<evidence type="ECO:0000313" key="2">
    <source>
        <dbReference type="Proteomes" id="UP000237246"/>
    </source>
</evidence>
<gene>
    <name evidence="1" type="ORF">CIB84_007528</name>
</gene>
<name>A0A2P4SX67_BAMTH</name>
<reference evidence="1 2" key="1">
    <citation type="submission" date="2018-01" db="EMBL/GenBank/DDBJ databases">
        <title>Comparison of the Chinese Bamboo Partridge and Red Junglefowl genome sequences highlights the importance of demography in genome evolution.</title>
        <authorList>
            <person name="Tiley G.P."/>
            <person name="Kimball R.T."/>
            <person name="Braun E.L."/>
            <person name="Burleigh J.G."/>
        </authorList>
    </citation>
    <scope>NUCLEOTIDE SEQUENCE [LARGE SCALE GENOMIC DNA]</scope>
    <source>
        <strain evidence="1">RTK389</strain>
        <tissue evidence="1">Blood</tissue>
    </source>
</reference>